<evidence type="ECO:0000313" key="2">
    <source>
        <dbReference type="EMBL" id="KAK6747763.1"/>
    </source>
</evidence>
<feature type="region of interest" description="Disordered" evidence="1">
    <location>
        <begin position="1"/>
        <end position="143"/>
    </location>
</feature>
<feature type="compositionally biased region" description="Basic residues" evidence="1">
    <location>
        <begin position="86"/>
        <end position="107"/>
    </location>
</feature>
<keyword evidence="3" id="KW-1185">Reference proteome</keyword>
<dbReference type="EMBL" id="JAVFWL010000004">
    <property type="protein sequence ID" value="KAK6747763.1"/>
    <property type="molecule type" value="Genomic_DNA"/>
</dbReference>
<proteinExistence type="predicted"/>
<sequence length="170" mass="19282">MLLSPSHIPPEKSAPCPKESRERCSRCGRLRPKKKNKKSGEKKRAADEEVASTRYVHEILAAEHASTGTGSKLQGSDGSTKESSRKTGKKKSNRSKSKKSKSKRSKSKRAESKRSKSKMSKSQKSTANNCSERERSGEATVSKYMKKHGYRKYTMYRDKRGRFVRVPRRN</sequence>
<reference evidence="2 3" key="1">
    <citation type="submission" date="2023-08" db="EMBL/GenBank/DDBJ databases">
        <title>A Necator americanus chromosomal reference genome.</title>
        <authorList>
            <person name="Ilik V."/>
            <person name="Petrzelkova K.J."/>
            <person name="Pardy F."/>
            <person name="Fuh T."/>
            <person name="Niatou-Singa F.S."/>
            <person name="Gouil Q."/>
            <person name="Baker L."/>
            <person name="Ritchie M.E."/>
            <person name="Jex A.R."/>
            <person name="Gazzola D."/>
            <person name="Li H."/>
            <person name="Toshio Fujiwara R."/>
            <person name="Zhan B."/>
            <person name="Aroian R.V."/>
            <person name="Pafco B."/>
            <person name="Schwarz E.M."/>
        </authorList>
    </citation>
    <scope>NUCLEOTIDE SEQUENCE [LARGE SCALE GENOMIC DNA]</scope>
    <source>
        <strain evidence="2 3">Aroian</strain>
        <tissue evidence="2">Whole animal</tissue>
    </source>
</reference>
<feature type="compositionally biased region" description="Basic residues" evidence="1">
    <location>
        <begin position="26"/>
        <end position="37"/>
    </location>
</feature>
<feature type="compositionally biased region" description="Polar residues" evidence="1">
    <location>
        <begin position="66"/>
        <end position="78"/>
    </location>
</feature>
<feature type="compositionally biased region" description="Basic and acidic residues" evidence="1">
    <location>
        <begin position="38"/>
        <end position="47"/>
    </location>
</feature>
<accession>A0ABR1DB80</accession>
<name>A0ABR1DB80_NECAM</name>
<evidence type="ECO:0000313" key="3">
    <source>
        <dbReference type="Proteomes" id="UP001303046"/>
    </source>
</evidence>
<dbReference type="Proteomes" id="UP001303046">
    <property type="component" value="Unassembled WGS sequence"/>
</dbReference>
<comment type="caution">
    <text evidence="2">The sequence shown here is derived from an EMBL/GenBank/DDBJ whole genome shotgun (WGS) entry which is preliminary data.</text>
</comment>
<organism evidence="2 3">
    <name type="scientific">Necator americanus</name>
    <name type="common">Human hookworm</name>
    <dbReference type="NCBI Taxonomy" id="51031"/>
    <lineage>
        <taxon>Eukaryota</taxon>
        <taxon>Metazoa</taxon>
        <taxon>Ecdysozoa</taxon>
        <taxon>Nematoda</taxon>
        <taxon>Chromadorea</taxon>
        <taxon>Rhabditida</taxon>
        <taxon>Rhabditina</taxon>
        <taxon>Rhabditomorpha</taxon>
        <taxon>Strongyloidea</taxon>
        <taxon>Ancylostomatidae</taxon>
        <taxon>Bunostominae</taxon>
        <taxon>Necator</taxon>
    </lineage>
</organism>
<gene>
    <name evidence="2" type="primary">Necator_chrIV.g14056</name>
    <name evidence="2" type="ORF">RB195_000762</name>
</gene>
<protein>
    <submittedName>
        <fullName evidence="2">Uncharacterized protein</fullName>
    </submittedName>
</protein>
<evidence type="ECO:0000256" key="1">
    <source>
        <dbReference type="SAM" id="MobiDB-lite"/>
    </source>
</evidence>